<gene>
    <name evidence="1" type="ORF">LCGC14_1717910</name>
</gene>
<dbReference type="AlphaFoldDB" id="A0A0F9I0Y4"/>
<proteinExistence type="predicted"/>
<sequence length="123" mass="14759">MKEAVLITYKGSSRTRIVPQAHIRATVIRMYHQKQEEMIIKCLGTMHKSPITDGPEAHWYERGSSDIRCWKRCNKRAHRGWQRHPKRIECKRRGRYRRYRQQYYPSIRLLNEQGLCVYPSVSG</sequence>
<organism evidence="1">
    <name type="scientific">marine sediment metagenome</name>
    <dbReference type="NCBI Taxonomy" id="412755"/>
    <lineage>
        <taxon>unclassified sequences</taxon>
        <taxon>metagenomes</taxon>
        <taxon>ecological metagenomes</taxon>
    </lineage>
</organism>
<comment type="caution">
    <text evidence="1">The sequence shown here is derived from an EMBL/GenBank/DDBJ whole genome shotgun (WGS) entry which is preliminary data.</text>
</comment>
<reference evidence="1" key="1">
    <citation type="journal article" date="2015" name="Nature">
        <title>Complex archaea that bridge the gap between prokaryotes and eukaryotes.</title>
        <authorList>
            <person name="Spang A."/>
            <person name="Saw J.H."/>
            <person name="Jorgensen S.L."/>
            <person name="Zaremba-Niedzwiedzka K."/>
            <person name="Martijn J."/>
            <person name="Lind A.E."/>
            <person name="van Eijk R."/>
            <person name="Schleper C."/>
            <person name="Guy L."/>
            <person name="Ettema T.J."/>
        </authorList>
    </citation>
    <scope>NUCLEOTIDE SEQUENCE</scope>
</reference>
<evidence type="ECO:0000313" key="1">
    <source>
        <dbReference type="EMBL" id="KKM13274.1"/>
    </source>
</evidence>
<protein>
    <submittedName>
        <fullName evidence="1">Uncharacterized protein</fullName>
    </submittedName>
</protein>
<dbReference type="EMBL" id="LAZR01015414">
    <property type="protein sequence ID" value="KKM13274.1"/>
    <property type="molecule type" value="Genomic_DNA"/>
</dbReference>
<name>A0A0F9I0Y4_9ZZZZ</name>
<accession>A0A0F9I0Y4</accession>